<name>A0ABT3FZQ5_9BACT</name>
<evidence type="ECO:0000256" key="1">
    <source>
        <dbReference type="SAM" id="SignalP"/>
    </source>
</evidence>
<dbReference type="EMBL" id="JAPDDR010000002">
    <property type="protein sequence ID" value="MCW1912902.1"/>
    <property type="molecule type" value="Genomic_DNA"/>
</dbReference>
<feature type="chain" id="PRO_5047530051" evidence="1">
    <location>
        <begin position="19"/>
        <end position="447"/>
    </location>
</feature>
<accession>A0ABT3FZQ5</accession>
<dbReference type="RefSeq" id="WP_264511791.1">
    <property type="nucleotide sequence ID" value="NZ_JAPDDR010000002.1"/>
</dbReference>
<proteinExistence type="predicted"/>
<organism evidence="3 4">
    <name type="scientific">Luteolibacter rhizosphaerae</name>
    <dbReference type="NCBI Taxonomy" id="2989719"/>
    <lineage>
        <taxon>Bacteria</taxon>
        <taxon>Pseudomonadati</taxon>
        <taxon>Verrucomicrobiota</taxon>
        <taxon>Verrucomicrobiia</taxon>
        <taxon>Verrucomicrobiales</taxon>
        <taxon>Verrucomicrobiaceae</taxon>
        <taxon>Luteolibacter</taxon>
    </lineage>
</organism>
<evidence type="ECO:0000313" key="3">
    <source>
        <dbReference type="EMBL" id="MCW1912902.1"/>
    </source>
</evidence>
<dbReference type="Pfam" id="PF13529">
    <property type="entry name" value="Peptidase_C39_2"/>
    <property type="match status" value="1"/>
</dbReference>
<dbReference type="Gene3D" id="3.90.70.10">
    <property type="entry name" value="Cysteine proteinases"/>
    <property type="match status" value="1"/>
</dbReference>
<feature type="signal peptide" evidence="1">
    <location>
        <begin position="1"/>
        <end position="18"/>
    </location>
</feature>
<evidence type="ECO:0000259" key="2">
    <source>
        <dbReference type="Pfam" id="PF13529"/>
    </source>
</evidence>
<comment type="caution">
    <text evidence="3">The sequence shown here is derived from an EMBL/GenBank/DDBJ whole genome shotgun (WGS) entry which is preliminary data.</text>
</comment>
<feature type="domain" description="Peptidase C39-like" evidence="2">
    <location>
        <begin position="235"/>
        <end position="419"/>
    </location>
</feature>
<gene>
    <name evidence="3" type="ORF">OJ996_04920</name>
</gene>
<dbReference type="Proteomes" id="UP001165653">
    <property type="component" value="Unassembled WGS sequence"/>
</dbReference>
<keyword evidence="1" id="KW-0732">Signal</keyword>
<evidence type="ECO:0000313" key="4">
    <source>
        <dbReference type="Proteomes" id="UP001165653"/>
    </source>
</evidence>
<reference evidence="3" key="1">
    <citation type="submission" date="2022-10" db="EMBL/GenBank/DDBJ databases">
        <title>Luteolibacter sp. GHJ8, whole genome shotgun sequencing project.</title>
        <authorList>
            <person name="Zhao G."/>
            <person name="Shen L."/>
        </authorList>
    </citation>
    <scope>NUCLEOTIDE SEQUENCE</scope>
    <source>
        <strain evidence="3">GHJ8</strain>
    </source>
</reference>
<dbReference type="InterPro" id="IPR039564">
    <property type="entry name" value="Peptidase_C39-like"/>
</dbReference>
<sequence>MKALVALTAALLVIPSLAAEEDEKKEKVSLDEMLFDESFWGKSLEDIKGPEPEKDADKEKLREELKKKGIEMGKGRVEGFAWLSGAKDGLRASPKQFKLLGKDVGEVVIRAREGKPIEATVSVFNRGDDGEIPFSAFDTRMKEWKALLDEKTGARSEERTGKGAVALQGWMWKKGDTAFLLEGSVNRSEKRAEFIRLRFASVAAAKNAPTKMARRGTFADNVKKDDKGFTYVEGIPMVDQGEKGYCVVASIERVARYFGAEMDQHEMAQLANTGDHGTSGDDMEKAFKRVTGKIHLRTLPLVEYDNRKIERDLRSYNSAAKKAGVKTFDIDTDYYYVDPRQFWFNAHKETFRDMKRTQPGYALFSRKIKEYVDQGIPLCWTLYLGMFKEEGLPQTYGGHMRLIFGYNPATEELYYTDSWGEGHEKKKMRMDEAYCMTMALYSMVPNK</sequence>
<keyword evidence="4" id="KW-1185">Reference proteome</keyword>
<protein>
    <submittedName>
        <fullName evidence="3">C39 family peptidase</fullName>
    </submittedName>
</protein>